<dbReference type="GeneTree" id="ENSGT00940000168289"/>
<feature type="compositionally biased region" description="Polar residues" evidence="1">
    <location>
        <begin position="53"/>
        <end position="75"/>
    </location>
</feature>
<evidence type="ECO:0000313" key="2">
    <source>
        <dbReference type="Ensembl" id="ENSCSAVP00000011855.1"/>
    </source>
</evidence>
<reference evidence="2" key="2">
    <citation type="submission" date="2025-08" db="UniProtKB">
        <authorList>
            <consortium name="Ensembl"/>
        </authorList>
    </citation>
    <scope>IDENTIFICATION</scope>
</reference>
<dbReference type="Proteomes" id="UP000007875">
    <property type="component" value="Unassembled WGS sequence"/>
</dbReference>
<sequence>MPRRQAPQPSLNLIVAPQPSTLAPEGAMSKGASPVIPPRPLTQSPLLTERATSRSLDWNPQSYAAMTSGKSNSME</sequence>
<name>H2Z2P3_CIOSA</name>
<evidence type="ECO:0000256" key="1">
    <source>
        <dbReference type="SAM" id="MobiDB-lite"/>
    </source>
</evidence>
<feature type="region of interest" description="Disordered" evidence="1">
    <location>
        <begin position="1"/>
        <end position="75"/>
    </location>
</feature>
<reference evidence="3" key="1">
    <citation type="submission" date="2003-08" db="EMBL/GenBank/DDBJ databases">
        <authorList>
            <person name="Birren B."/>
            <person name="Nusbaum C."/>
            <person name="Abebe A."/>
            <person name="Abouelleil A."/>
            <person name="Adekoya E."/>
            <person name="Ait-zahra M."/>
            <person name="Allen N."/>
            <person name="Allen T."/>
            <person name="An P."/>
            <person name="Anderson M."/>
            <person name="Anderson S."/>
            <person name="Arachchi H."/>
            <person name="Armbruster J."/>
            <person name="Bachantsang P."/>
            <person name="Baldwin J."/>
            <person name="Barry A."/>
            <person name="Bayul T."/>
            <person name="Blitshsteyn B."/>
            <person name="Bloom T."/>
            <person name="Blye J."/>
            <person name="Boguslavskiy L."/>
            <person name="Borowsky M."/>
            <person name="Boukhgalter B."/>
            <person name="Brunache A."/>
            <person name="Butler J."/>
            <person name="Calixte N."/>
            <person name="Calvo S."/>
            <person name="Camarata J."/>
            <person name="Campo K."/>
            <person name="Chang J."/>
            <person name="Cheshatsang Y."/>
            <person name="Citroen M."/>
            <person name="Collymore A."/>
            <person name="Considine T."/>
            <person name="Cook A."/>
            <person name="Cooke P."/>
            <person name="Corum B."/>
            <person name="Cuomo C."/>
            <person name="David R."/>
            <person name="Dawoe T."/>
            <person name="Degray S."/>
            <person name="Dodge S."/>
            <person name="Dooley K."/>
            <person name="Dorje P."/>
            <person name="Dorjee K."/>
            <person name="Dorris L."/>
            <person name="Duffey N."/>
            <person name="Dupes A."/>
            <person name="Elkins T."/>
            <person name="Engels R."/>
            <person name="Erickson J."/>
            <person name="Farina A."/>
            <person name="Faro S."/>
            <person name="Ferreira P."/>
            <person name="Fischer H."/>
            <person name="Fitzgerald M."/>
            <person name="Foley K."/>
            <person name="Gage D."/>
            <person name="Galagan J."/>
            <person name="Gearin G."/>
            <person name="Gnerre S."/>
            <person name="Gnirke A."/>
            <person name="Goyette A."/>
            <person name="Graham J."/>
            <person name="Grandbois E."/>
            <person name="Gyaltsen K."/>
            <person name="Hafez N."/>
            <person name="Hagopian D."/>
            <person name="Hagos B."/>
            <person name="Hall J."/>
            <person name="Hatcher B."/>
            <person name="Heller A."/>
            <person name="Higgins H."/>
            <person name="Honan T."/>
            <person name="Horn A."/>
            <person name="Houde N."/>
            <person name="Hughes L."/>
            <person name="Hulme W."/>
            <person name="Husby E."/>
            <person name="Iliev I."/>
            <person name="Jaffe D."/>
            <person name="Jones C."/>
            <person name="Kamal M."/>
            <person name="Kamat A."/>
            <person name="Kamvysselis M."/>
            <person name="Karlsson E."/>
            <person name="Kells C."/>
            <person name="Kieu A."/>
            <person name="Kisner P."/>
            <person name="Kodira C."/>
            <person name="Kulbokas E."/>
            <person name="Labutti K."/>
            <person name="Lama D."/>
            <person name="Landers T."/>
            <person name="Leger J."/>
            <person name="Levine S."/>
            <person name="Lewis D."/>
            <person name="Lewis T."/>
            <person name="Lindblad-toh K."/>
            <person name="Liu X."/>
            <person name="Lokyitsang T."/>
            <person name="Lokyitsang Y."/>
            <person name="Lucien O."/>
            <person name="Lui A."/>
            <person name="Ma L.J."/>
            <person name="Mabbitt R."/>
            <person name="Macdonald J."/>
            <person name="Maclean C."/>
            <person name="Major J."/>
            <person name="Manning J."/>
            <person name="Marabella R."/>
            <person name="Maru K."/>
            <person name="Matthews C."/>
            <person name="Mauceli E."/>
            <person name="Mccarthy M."/>
            <person name="Mcdonough S."/>
            <person name="Mcghee T."/>
            <person name="Meldrim J."/>
            <person name="Meneus L."/>
            <person name="Mesirov J."/>
            <person name="Mihalev A."/>
            <person name="Mihova T."/>
            <person name="Mikkelsen T."/>
            <person name="Mlenga V."/>
            <person name="Moru K."/>
            <person name="Mozes J."/>
            <person name="Mulrain L."/>
            <person name="Munson G."/>
            <person name="Naylor J."/>
            <person name="Newes C."/>
            <person name="Nguyen C."/>
            <person name="Nguyen N."/>
            <person name="Nguyen T."/>
            <person name="Nicol R."/>
            <person name="Nielsen C."/>
            <person name="Nizzari M."/>
            <person name="Norbu C."/>
            <person name="Norbu N."/>
            <person name="O'donnell P."/>
            <person name="Okoawo O."/>
            <person name="O'leary S."/>
            <person name="Omotosho B."/>
            <person name="O'neill K."/>
            <person name="Osman S."/>
            <person name="Parker S."/>
            <person name="Perrin D."/>
            <person name="Phunkhang P."/>
            <person name="Piqani B."/>
            <person name="Purcell S."/>
            <person name="Rachupka T."/>
            <person name="Ramasamy U."/>
            <person name="Rameau R."/>
            <person name="Ray V."/>
            <person name="Raymond C."/>
            <person name="Retta R."/>
            <person name="Richardson S."/>
            <person name="Rise C."/>
            <person name="Rodriguez J."/>
            <person name="Rogers J."/>
            <person name="Rogov P."/>
            <person name="Rutman M."/>
            <person name="Schupbach R."/>
            <person name="Seaman C."/>
            <person name="Settipalli S."/>
            <person name="Sharpe T."/>
            <person name="Sheridan J."/>
            <person name="Sherpa N."/>
            <person name="Shi J."/>
            <person name="Smirnov S."/>
            <person name="Smith C."/>
            <person name="Sougnez C."/>
            <person name="Spencer B."/>
            <person name="Stalker J."/>
            <person name="Stange-thomann N."/>
            <person name="Stavropoulos S."/>
            <person name="Stetson K."/>
            <person name="Stone C."/>
            <person name="Stone S."/>
            <person name="Stubbs M."/>
            <person name="Talamas J."/>
            <person name="Tchuinga P."/>
            <person name="Tenzing P."/>
            <person name="Tesfaye S."/>
            <person name="Theodore J."/>
            <person name="Thoulutsang Y."/>
            <person name="Topham K."/>
            <person name="Towey S."/>
            <person name="Tsamla T."/>
            <person name="Tsomo N."/>
            <person name="Vallee D."/>
            <person name="Vassiliev H."/>
            <person name="Venkataraman V."/>
            <person name="Vinson J."/>
            <person name="Vo A."/>
            <person name="Wade C."/>
            <person name="Wang S."/>
            <person name="Wangchuk T."/>
            <person name="Wangdi T."/>
            <person name="Whittaker C."/>
            <person name="Wilkinson J."/>
            <person name="Wu Y."/>
            <person name="Wyman D."/>
            <person name="Yadav S."/>
            <person name="Yang S."/>
            <person name="Yang X."/>
            <person name="Yeager S."/>
            <person name="Yee E."/>
            <person name="Young G."/>
            <person name="Zainoun J."/>
            <person name="Zembeck L."/>
            <person name="Zimmer A."/>
            <person name="Zody M."/>
            <person name="Lander E."/>
        </authorList>
    </citation>
    <scope>NUCLEOTIDE SEQUENCE [LARGE SCALE GENOMIC DNA]</scope>
</reference>
<dbReference type="Ensembl" id="ENSCSAVT00000011993.1">
    <property type="protein sequence ID" value="ENSCSAVP00000011855.1"/>
    <property type="gene ID" value="ENSCSAVG00000006956.1"/>
</dbReference>
<keyword evidence="3" id="KW-1185">Reference proteome</keyword>
<protein>
    <submittedName>
        <fullName evidence="2">Uncharacterized protein</fullName>
    </submittedName>
</protein>
<proteinExistence type="predicted"/>
<dbReference type="HOGENOM" id="CLU_2677350_0_0_1"/>
<organism evidence="2 3">
    <name type="scientific">Ciona savignyi</name>
    <name type="common">Pacific transparent sea squirt</name>
    <dbReference type="NCBI Taxonomy" id="51511"/>
    <lineage>
        <taxon>Eukaryota</taxon>
        <taxon>Metazoa</taxon>
        <taxon>Chordata</taxon>
        <taxon>Tunicata</taxon>
        <taxon>Ascidiacea</taxon>
        <taxon>Phlebobranchia</taxon>
        <taxon>Cionidae</taxon>
        <taxon>Ciona</taxon>
    </lineage>
</organism>
<evidence type="ECO:0000313" key="3">
    <source>
        <dbReference type="Proteomes" id="UP000007875"/>
    </source>
</evidence>
<dbReference type="AlphaFoldDB" id="H2Z2P3"/>
<reference evidence="2" key="3">
    <citation type="submission" date="2025-09" db="UniProtKB">
        <authorList>
            <consortium name="Ensembl"/>
        </authorList>
    </citation>
    <scope>IDENTIFICATION</scope>
</reference>
<accession>H2Z2P3</accession>